<evidence type="ECO:0000256" key="1">
    <source>
        <dbReference type="SAM" id="SignalP"/>
    </source>
</evidence>
<comment type="caution">
    <text evidence="3">The sequence shown here is derived from an EMBL/GenBank/DDBJ whole genome shotgun (WGS) entry which is preliminary data.</text>
</comment>
<feature type="signal peptide" evidence="1">
    <location>
        <begin position="1"/>
        <end position="19"/>
    </location>
</feature>
<evidence type="ECO:0000259" key="2">
    <source>
        <dbReference type="Pfam" id="PF13568"/>
    </source>
</evidence>
<dbReference type="RefSeq" id="WP_379046790.1">
    <property type="nucleotide sequence ID" value="NZ_JBHSKW010000062.1"/>
</dbReference>
<gene>
    <name evidence="3" type="ORF">ACFSSE_05485</name>
</gene>
<dbReference type="EMBL" id="JBHULV010000016">
    <property type="protein sequence ID" value="MFD2731151.1"/>
    <property type="molecule type" value="Genomic_DNA"/>
</dbReference>
<dbReference type="InterPro" id="IPR025665">
    <property type="entry name" value="Beta-barrel_OMP_2"/>
</dbReference>
<dbReference type="Pfam" id="PF13568">
    <property type="entry name" value="OMP_b-brl_2"/>
    <property type="match status" value="1"/>
</dbReference>
<keyword evidence="4" id="KW-1185">Reference proteome</keyword>
<sequence length="275" mass="31095">MKKIYFIALAVFVTGYTQAQTEQDSTVTIKKNSKTSIKIGDGEVKITVGNADSTTKKIVKPVKYPKLSFGLTFEHFDIGLSKYHTGSDFSTPAGYDYLDTKPWKTINVGFDLVQMGVRFTPNVKVMLAAGLDWNHMRLTQNVTIQPENLVLDIVNKPDDGINYDKNRFSSRYIRVPLYFEYRTPKNDKGKRASIVFGPEVGFLLNGKVKQVSDENGKQKFSDDDYNFEPFRYGANVRIGYGGAGLFFKYYMNDVFANNQGPADYKNLNFGLTFGF</sequence>
<organism evidence="3 4">
    <name type="scientific">Pedobacter alpinus</name>
    <dbReference type="NCBI Taxonomy" id="1590643"/>
    <lineage>
        <taxon>Bacteria</taxon>
        <taxon>Pseudomonadati</taxon>
        <taxon>Bacteroidota</taxon>
        <taxon>Sphingobacteriia</taxon>
        <taxon>Sphingobacteriales</taxon>
        <taxon>Sphingobacteriaceae</taxon>
        <taxon>Pedobacter</taxon>
    </lineage>
</organism>
<evidence type="ECO:0000313" key="4">
    <source>
        <dbReference type="Proteomes" id="UP001597546"/>
    </source>
</evidence>
<feature type="chain" id="PRO_5046559017" evidence="1">
    <location>
        <begin position="20"/>
        <end position="275"/>
    </location>
</feature>
<keyword evidence="1" id="KW-0732">Signal</keyword>
<accession>A0ABW5TSQ3</accession>
<protein>
    <submittedName>
        <fullName evidence="3">Outer membrane beta-barrel protein</fullName>
    </submittedName>
</protein>
<reference evidence="4" key="1">
    <citation type="journal article" date="2019" name="Int. J. Syst. Evol. Microbiol.">
        <title>The Global Catalogue of Microorganisms (GCM) 10K type strain sequencing project: providing services to taxonomists for standard genome sequencing and annotation.</title>
        <authorList>
            <consortium name="The Broad Institute Genomics Platform"/>
            <consortium name="The Broad Institute Genome Sequencing Center for Infectious Disease"/>
            <person name="Wu L."/>
            <person name="Ma J."/>
        </authorList>
    </citation>
    <scope>NUCLEOTIDE SEQUENCE [LARGE SCALE GENOMIC DNA]</scope>
    <source>
        <strain evidence="4">KCTC 42456</strain>
    </source>
</reference>
<dbReference type="Proteomes" id="UP001597546">
    <property type="component" value="Unassembled WGS sequence"/>
</dbReference>
<name>A0ABW5TSQ3_9SPHI</name>
<feature type="domain" description="Outer membrane protein beta-barrel" evidence="2">
    <location>
        <begin position="114"/>
        <end position="250"/>
    </location>
</feature>
<proteinExistence type="predicted"/>
<evidence type="ECO:0000313" key="3">
    <source>
        <dbReference type="EMBL" id="MFD2731151.1"/>
    </source>
</evidence>